<dbReference type="InterPro" id="IPR017896">
    <property type="entry name" value="4Fe4S_Fe-S-bd"/>
</dbReference>
<evidence type="ECO:0000256" key="11">
    <source>
        <dbReference type="ARBA" id="ARBA00049714"/>
    </source>
</evidence>
<evidence type="ECO:0000256" key="4">
    <source>
        <dbReference type="ARBA" id="ARBA00023004"/>
    </source>
</evidence>
<evidence type="ECO:0000256" key="9">
    <source>
        <dbReference type="ARBA" id="ARBA00048792"/>
    </source>
</evidence>
<evidence type="ECO:0000256" key="1">
    <source>
        <dbReference type="ARBA" id="ARBA00010804"/>
    </source>
</evidence>
<dbReference type="PROSITE" id="PS51379">
    <property type="entry name" value="4FE4S_FER_2"/>
    <property type="match status" value="2"/>
</dbReference>
<dbReference type="InterPro" id="IPR005720">
    <property type="entry name" value="Dihydroorotate_DH_cat"/>
</dbReference>
<evidence type="ECO:0000256" key="3">
    <source>
        <dbReference type="ARBA" id="ARBA00023002"/>
    </source>
</evidence>
<dbReference type="Pfam" id="PF01180">
    <property type="entry name" value="DHO_dh"/>
    <property type="match status" value="1"/>
</dbReference>
<evidence type="ECO:0000256" key="7">
    <source>
        <dbReference type="ARBA" id="ARBA00032722"/>
    </source>
</evidence>
<proteinExistence type="inferred from homology"/>
<dbReference type="GO" id="GO:0050661">
    <property type="term" value="F:NADP binding"/>
    <property type="evidence" value="ECO:0007669"/>
    <property type="project" value="TreeGrafter"/>
</dbReference>
<comment type="subunit">
    <text evidence="11">Heterotetramer of 2 PreA and 2 PreT subunits.</text>
</comment>
<dbReference type="InterPro" id="IPR013785">
    <property type="entry name" value="Aldolase_TIM"/>
</dbReference>
<dbReference type="PROSITE" id="PS00198">
    <property type="entry name" value="4FE4S_FER_1"/>
    <property type="match status" value="1"/>
</dbReference>
<comment type="catalytic activity">
    <reaction evidence="9">
        <text>5,6-dihydrouracil + NAD(+) = uracil + NADH + H(+)</text>
        <dbReference type="Rhea" id="RHEA:20189"/>
        <dbReference type="ChEBI" id="CHEBI:15378"/>
        <dbReference type="ChEBI" id="CHEBI:15901"/>
        <dbReference type="ChEBI" id="CHEBI:17568"/>
        <dbReference type="ChEBI" id="CHEBI:57540"/>
        <dbReference type="ChEBI" id="CHEBI:57945"/>
        <dbReference type="EC" id="1.3.1.1"/>
    </reaction>
</comment>
<evidence type="ECO:0000256" key="2">
    <source>
        <dbReference type="ARBA" id="ARBA00022723"/>
    </source>
</evidence>
<evidence type="ECO:0000313" key="16">
    <source>
        <dbReference type="Proteomes" id="UP001071230"/>
    </source>
</evidence>
<evidence type="ECO:0000256" key="12">
    <source>
        <dbReference type="ARBA" id="ARBA00049728"/>
    </source>
</evidence>
<dbReference type="KEGG" id="aacx:DEACI_1684"/>
<name>A0A8S0WXL3_9FIRM</name>
<feature type="domain" description="4Fe-4S ferredoxin-type" evidence="13">
    <location>
        <begin position="309"/>
        <end position="337"/>
    </location>
</feature>
<comment type="catalytic activity">
    <reaction evidence="8">
        <text>5,6-dihydrothymine + NAD(+) = thymine + NADH + H(+)</text>
        <dbReference type="Rhea" id="RHEA:28791"/>
        <dbReference type="ChEBI" id="CHEBI:15378"/>
        <dbReference type="ChEBI" id="CHEBI:17821"/>
        <dbReference type="ChEBI" id="CHEBI:27468"/>
        <dbReference type="ChEBI" id="CHEBI:57540"/>
        <dbReference type="ChEBI" id="CHEBI:57945"/>
        <dbReference type="EC" id="1.3.1.1"/>
    </reaction>
</comment>
<dbReference type="EMBL" id="CDGJ01000036">
    <property type="protein sequence ID" value="CEJ06905.1"/>
    <property type="molecule type" value="Genomic_DNA"/>
</dbReference>
<evidence type="ECO:0000259" key="13">
    <source>
        <dbReference type="PROSITE" id="PS51379"/>
    </source>
</evidence>
<evidence type="ECO:0000256" key="8">
    <source>
        <dbReference type="ARBA" id="ARBA00047685"/>
    </source>
</evidence>
<dbReference type="PANTHER" id="PTHR43073:SF2">
    <property type="entry name" value="DIHYDROPYRIMIDINE DEHYDROGENASE [NADP(+)]"/>
    <property type="match status" value="1"/>
</dbReference>
<dbReference type="GO" id="GO:0046872">
    <property type="term" value="F:metal ion binding"/>
    <property type="evidence" value="ECO:0007669"/>
    <property type="project" value="UniProtKB-KW"/>
</dbReference>
<evidence type="ECO:0000256" key="5">
    <source>
        <dbReference type="ARBA" id="ARBA00023014"/>
    </source>
</evidence>
<comment type="function">
    <text evidence="10">Involved in pyrimidine base degradation. Catalyzes physiologically the reduction of uracil to 5,6-dihydrouracil (DHU) by using NADH as a specific cosubstrate. It also catalyzes the reverse reaction and the reduction of thymine to 5,6-dihydrothymine (DHT).</text>
</comment>
<dbReference type="GO" id="GO:0004159">
    <property type="term" value="F:dihydropyrimidine dehydrogenase (NAD+) activity"/>
    <property type="evidence" value="ECO:0007669"/>
    <property type="project" value="UniProtKB-EC"/>
</dbReference>
<keyword evidence="5" id="KW-0411">Iron-sulfur</keyword>
<feature type="domain" description="4Fe-4S ferredoxin-type" evidence="13">
    <location>
        <begin position="339"/>
        <end position="369"/>
    </location>
</feature>
<dbReference type="RefSeq" id="WP_240984608.1">
    <property type="nucleotide sequence ID" value="NZ_CDGJ01000036.1"/>
</dbReference>
<dbReference type="GO" id="GO:0006212">
    <property type="term" value="P:uracil catabolic process"/>
    <property type="evidence" value="ECO:0007669"/>
    <property type="project" value="TreeGrafter"/>
</dbReference>
<dbReference type="Proteomes" id="UP000836597">
    <property type="component" value="Chromosome"/>
</dbReference>
<dbReference type="Gene3D" id="3.30.70.20">
    <property type="match status" value="1"/>
</dbReference>
<dbReference type="SUPFAM" id="SSF51395">
    <property type="entry name" value="FMN-linked oxidoreductases"/>
    <property type="match status" value="1"/>
</dbReference>
<protein>
    <recommendedName>
        <fullName evidence="12">dihydrouracil dehydrogenase (NAD(+))</fullName>
        <ecNumber evidence="12">1.3.1.1</ecNumber>
    </recommendedName>
    <alternativeName>
        <fullName evidence="7">Dihydrothymine dehydrogenase</fullName>
    </alternativeName>
    <alternativeName>
        <fullName evidence="6">Dihydrouracil dehydrogenase</fullName>
    </alternativeName>
</protein>
<accession>A0A8S0WXL3</accession>
<evidence type="ECO:0000313" key="14">
    <source>
        <dbReference type="EMBL" id="CAA7601031.1"/>
    </source>
</evidence>
<sequence length="369" mass="39371">MFDLQQSAGVSLAAEFCGIKLQSPFVLSSGPLSYAAEGLIRAHRAGAGAVVTKTIRLRAAVNPVHHISAVDRDSLINCEKWADSKPDLWFEREIPMAKEAGVVVIASVGHTREEAARLVKGCAEAGADAIELVSYREDVLLPMLKAVKDLVSLPVICKLSGNWRDPVGIALKCLEEGADAISAIDSLGPALKIDIAHARPAMFSRDGYGWLSGAAMRPLALRINAEIARKGCDNLMGIGGVTKAEDAVEYMMVGAKVVGFHSIALLKGVDYIAKLCRDTAILLAQLGYGSLQEVIGAALPNFPQEERLGRLEFHLGPGCTNCRRCVTVCPYQARTLEFPVMKVDQDLCRSCGLCLSVCPSGALLATLAD</sequence>
<dbReference type="InterPro" id="IPR017900">
    <property type="entry name" value="4Fe4S_Fe_S_CS"/>
</dbReference>
<keyword evidence="3 14" id="KW-0560">Oxidoreductase</keyword>
<gene>
    <name evidence="15" type="ORF">DEACI_1359</name>
    <name evidence="14" type="ORF">DEACI_1684</name>
</gene>
<dbReference type="GO" id="GO:0051536">
    <property type="term" value="F:iron-sulfur cluster binding"/>
    <property type="evidence" value="ECO:0007669"/>
    <property type="project" value="UniProtKB-KW"/>
</dbReference>
<dbReference type="EMBL" id="LR746496">
    <property type="protein sequence ID" value="CAA7601031.1"/>
    <property type="molecule type" value="Genomic_DNA"/>
</dbReference>
<evidence type="ECO:0000256" key="6">
    <source>
        <dbReference type="ARBA" id="ARBA00030119"/>
    </source>
</evidence>
<dbReference type="PANTHER" id="PTHR43073">
    <property type="entry name" value="DIHYDROPYRIMIDINE DEHYDROGENASE [NADP(+)]"/>
    <property type="match status" value="1"/>
</dbReference>
<dbReference type="SUPFAM" id="SSF54862">
    <property type="entry name" value="4Fe-4S ferredoxins"/>
    <property type="match status" value="1"/>
</dbReference>
<dbReference type="AlphaFoldDB" id="A0A8S0WXL3"/>
<evidence type="ECO:0000256" key="10">
    <source>
        <dbReference type="ARBA" id="ARBA00049578"/>
    </source>
</evidence>
<dbReference type="Proteomes" id="UP001071230">
    <property type="component" value="Unassembled WGS sequence"/>
</dbReference>
<reference evidence="15" key="1">
    <citation type="submission" date="2014-11" db="EMBL/GenBank/DDBJ databases">
        <authorList>
            <person name="Hornung B.V."/>
        </authorList>
    </citation>
    <scope>NUCLEOTIDE SEQUENCE</scope>
    <source>
        <strain evidence="15">INE</strain>
    </source>
</reference>
<dbReference type="Gene3D" id="3.20.20.70">
    <property type="entry name" value="Aldolase class I"/>
    <property type="match status" value="1"/>
</dbReference>
<dbReference type="Pfam" id="PF12838">
    <property type="entry name" value="Fer4_7"/>
    <property type="match status" value="1"/>
</dbReference>
<evidence type="ECO:0000313" key="15">
    <source>
        <dbReference type="EMBL" id="CEJ06905.1"/>
    </source>
</evidence>
<dbReference type="GO" id="GO:0006210">
    <property type="term" value="P:thymine catabolic process"/>
    <property type="evidence" value="ECO:0007669"/>
    <property type="project" value="TreeGrafter"/>
</dbReference>
<keyword evidence="16" id="KW-1185">Reference proteome</keyword>
<dbReference type="GO" id="GO:0005737">
    <property type="term" value="C:cytoplasm"/>
    <property type="evidence" value="ECO:0007669"/>
    <property type="project" value="InterPro"/>
</dbReference>
<keyword evidence="2" id="KW-0479">Metal-binding</keyword>
<organism evidence="14">
    <name type="scientific">Acididesulfobacillus acetoxydans</name>
    <dbReference type="NCBI Taxonomy" id="1561005"/>
    <lineage>
        <taxon>Bacteria</taxon>
        <taxon>Bacillati</taxon>
        <taxon>Bacillota</taxon>
        <taxon>Clostridia</taxon>
        <taxon>Eubacteriales</taxon>
        <taxon>Peptococcaceae</taxon>
        <taxon>Acididesulfobacillus</taxon>
    </lineage>
</organism>
<keyword evidence="4" id="KW-0408">Iron</keyword>
<comment type="similarity">
    <text evidence="1">Belongs to the dihydropyrimidine dehydrogenase family.</text>
</comment>
<reference evidence="14" key="2">
    <citation type="submission" date="2020-01" db="EMBL/GenBank/DDBJ databases">
        <authorList>
            <person name="Hornung B."/>
        </authorList>
    </citation>
    <scope>NUCLEOTIDE SEQUENCE</scope>
    <source>
        <strain evidence="14">PacBioINE</strain>
    </source>
</reference>
<dbReference type="GO" id="GO:0002058">
    <property type="term" value="F:uracil binding"/>
    <property type="evidence" value="ECO:0007669"/>
    <property type="project" value="TreeGrafter"/>
</dbReference>
<dbReference type="EC" id="1.3.1.1" evidence="12"/>